<evidence type="ECO:0000313" key="9">
    <source>
        <dbReference type="Proteomes" id="UP000070383"/>
    </source>
</evidence>
<keyword evidence="9" id="KW-1185">Reference proteome</keyword>
<evidence type="ECO:0000256" key="3">
    <source>
        <dbReference type="ARBA" id="ARBA00022741"/>
    </source>
</evidence>
<proteinExistence type="predicted"/>
<dbReference type="PATRIC" id="fig|33036.3.peg.194"/>
<dbReference type="Gene3D" id="2.40.50.100">
    <property type="match status" value="1"/>
</dbReference>
<dbReference type="SUPFAM" id="SSF52540">
    <property type="entry name" value="P-loop containing nucleoside triphosphate hydrolases"/>
    <property type="match status" value="1"/>
</dbReference>
<dbReference type="GO" id="GO:0008643">
    <property type="term" value="P:carbohydrate transport"/>
    <property type="evidence" value="ECO:0007669"/>
    <property type="project" value="InterPro"/>
</dbReference>
<comment type="caution">
    <text evidence="8">The sequence shown here is derived from an EMBL/GenBank/DDBJ whole genome shotgun (WGS) entry which is preliminary data.</text>
</comment>
<evidence type="ECO:0000256" key="1">
    <source>
        <dbReference type="ARBA" id="ARBA00022448"/>
    </source>
</evidence>
<gene>
    <name evidence="8" type="ORF">HMPREF3200_00191</name>
</gene>
<dbReference type="Gene3D" id="3.40.50.300">
    <property type="entry name" value="P-loop containing nucleotide triphosphate hydrolases"/>
    <property type="match status" value="1"/>
</dbReference>
<evidence type="ECO:0000313" key="8">
    <source>
        <dbReference type="EMBL" id="KWZ79133.1"/>
    </source>
</evidence>
<evidence type="ECO:0000256" key="6">
    <source>
        <dbReference type="ARBA" id="ARBA00023136"/>
    </source>
</evidence>
<keyword evidence="5" id="KW-1278">Translocase</keyword>
<dbReference type="GO" id="GO:0005524">
    <property type="term" value="F:ATP binding"/>
    <property type="evidence" value="ECO:0007669"/>
    <property type="project" value="UniProtKB-KW"/>
</dbReference>
<dbReference type="InterPro" id="IPR027417">
    <property type="entry name" value="P-loop_NTPase"/>
</dbReference>
<dbReference type="PANTHER" id="PTHR43875">
    <property type="entry name" value="MALTODEXTRIN IMPORT ATP-BINDING PROTEIN MSMX"/>
    <property type="match status" value="1"/>
</dbReference>
<organism evidence="8 9">
    <name type="scientific">Anaerococcus tetradius</name>
    <dbReference type="NCBI Taxonomy" id="33036"/>
    <lineage>
        <taxon>Bacteria</taxon>
        <taxon>Bacillati</taxon>
        <taxon>Bacillota</taxon>
        <taxon>Tissierellia</taxon>
        <taxon>Tissierellales</taxon>
        <taxon>Peptoniphilaceae</taxon>
        <taxon>Anaerococcus</taxon>
    </lineage>
</organism>
<dbReference type="AlphaFoldDB" id="A0A133KHQ6"/>
<dbReference type="Proteomes" id="UP000070383">
    <property type="component" value="Unassembled WGS sequence"/>
</dbReference>
<dbReference type="PROSITE" id="PS50893">
    <property type="entry name" value="ABC_TRANSPORTER_2"/>
    <property type="match status" value="1"/>
</dbReference>
<reference evidence="9" key="1">
    <citation type="submission" date="2016-01" db="EMBL/GenBank/DDBJ databases">
        <authorList>
            <person name="Mitreva M."/>
            <person name="Pepin K.H."/>
            <person name="Mihindukulasuriya K.A."/>
            <person name="Fulton R."/>
            <person name="Fronick C."/>
            <person name="O'Laughlin M."/>
            <person name="Miner T."/>
            <person name="Herter B."/>
            <person name="Rosa B.A."/>
            <person name="Cordes M."/>
            <person name="Tomlinson C."/>
            <person name="Wollam A."/>
            <person name="Palsikar V.B."/>
            <person name="Mardis E.R."/>
            <person name="Wilson R.K."/>
        </authorList>
    </citation>
    <scope>NUCLEOTIDE SEQUENCE [LARGE SCALE GENOMIC DNA]</scope>
    <source>
        <strain evidence="9">MJR8151</strain>
    </source>
</reference>
<keyword evidence="3" id="KW-0547">Nucleotide-binding</keyword>
<dbReference type="SMART" id="SM00382">
    <property type="entry name" value="AAA"/>
    <property type="match status" value="1"/>
</dbReference>
<dbReference type="InterPro" id="IPR008995">
    <property type="entry name" value="Mo/tungstate-bd_C_term_dom"/>
</dbReference>
<dbReference type="InterPro" id="IPR003439">
    <property type="entry name" value="ABC_transporter-like_ATP-bd"/>
</dbReference>
<sequence>MSSIKFTNVNKIYDNGFHAVKDFNLDIRNNEFVVFVGPSGCGKSTTLRMLAGLEDISSGEIEIDGRVINDVEPKDRNIAMVFQNYALYPHMTVYDNMAYALKNQKMDKDKIKEKITKASKMLQIEDYLDRKPSQLSGGQNQRVALGRAMVRNPKVFLMDEPLSNLDAKLRTQMRTEINKLHKDLNTTFIYVTHDQTEAMTLGDRIVVMNKGLVQQVDTPVNLYNNPVNEFVAGFIGSPRINIINIKLEKDGSQLLGYVGRQKILMPEVLADKLKAYDKDSVNVATRPEHIYVENYTEEVITLETKIEVVESLGSEKVVYSSCEDNEIIIRDFMNLDYELGSSLEVYLNANKSFLFDPDTGNKIS</sequence>
<dbReference type="RefSeq" id="WP_004836623.1">
    <property type="nucleotide sequence ID" value="NZ_CAMPNK010000019.1"/>
</dbReference>
<dbReference type="CDD" id="cd03301">
    <property type="entry name" value="ABC_MalK_N"/>
    <property type="match status" value="1"/>
</dbReference>
<dbReference type="SUPFAM" id="SSF50331">
    <property type="entry name" value="MOP-like"/>
    <property type="match status" value="1"/>
</dbReference>
<dbReference type="EMBL" id="LRPM01000005">
    <property type="protein sequence ID" value="KWZ79133.1"/>
    <property type="molecule type" value="Genomic_DNA"/>
</dbReference>
<evidence type="ECO:0000256" key="5">
    <source>
        <dbReference type="ARBA" id="ARBA00022967"/>
    </source>
</evidence>
<dbReference type="Gene3D" id="2.40.50.140">
    <property type="entry name" value="Nucleic acid-binding proteins"/>
    <property type="match status" value="1"/>
</dbReference>
<dbReference type="FunFam" id="3.40.50.300:FF:000042">
    <property type="entry name" value="Maltose/maltodextrin ABC transporter, ATP-binding protein"/>
    <property type="match status" value="1"/>
</dbReference>
<dbReference type="GO" id="GO:0016887">
    <property type="term" value="F:ATP hydrolysis activity"/>
    <property type="evidence" value="ECO:0007669"/>
    <property type="project" value="InterPro"/>
</dbReference>
<keyword evidence="2" id="KW-1003">Cell membrane</keyword>
<keyword evidence="1" id="KW-0813">Transport</keyword>
<keyword evidence="6" id="KW-0472">Membrane</keyword>
<dbReference type="OrthoDB" id="9790614at2"/>
<keyword evidence="4 8" id="KW-0067">ATP-binding</keyword>
<dbReference type="GO" id="GO:0055052">
    <property type="term" value="C:ATP-binding cassette (ABC) transporter complex, substrate-binding subunit-containing"/>
    <property type="evidence" value="ECO:0007669"/>
    <property type="project" value="TreeGrafter"/>
</dbReference>
<dbReference type="InterPro" id="IPR015855">
    <property type="entry name" value="ABC_transpr_MalK-like"/>
</dbReference>
<evidence type="ECO:0000259" key="7">
    <source>
        <dbReference type="PROSITE" id="PS50893"/>
    </source>
</evidence>
<evidence type="ECO:0000256" key="2">
    <source>
        <dbReference type="ARBA" id="ARBA00022475"/>
    </source>
</evidence>
<name>A0A133KHQ6_9FIRM</name>
<dbReference type="NCBIfam" id="NF008653">
    <property type="entry name" value="PRK11650.1"/>
    <property type="match status" value="1"/>
</dbReference>
<feature type="domain" description="ABC transporter" evidence="7">
    <location>
        <begin position="4"/>
        <end position="235"/>
    </location>
</feature>
<dbReference type="Pfam" id="PF00005">
    <property type="entry name" value="ABC_tran"/>
    <property type="match status" value="1"/>
</dbReference>
<dbReference type="STRING" id="33036.HMPREF3200_00191"/>
<dbReference type="InterPro" id="IPR047641">
    <property type="entry name" value="ABC_transpr_MalK/UgpC-like"/>
</dbReference>
<dbReference type="InterPro" id="IPR003593">
    <property type="entry name" value="AAA+_ATPase"/>
</dbReference>
<dbReference type="PANTHER" id="PTHR43875:SF15">
    <property type="entry name" value="TREHALOSE IMPORT ATP-BINDING PROTEIN SUGC"/>
    <property type="match status" value="1"/>
</dbReference>
<accession>A0A133KHQ6</accession>
<dbReference type="InterPro" id="IPR012340">
    <property type="entry name" value="NA-bd_OB-fold"/>
</dbReference>
<evidence type="ECO:0000256" key="4">
    <source>
        <dbReference type="ARBA" id="ARBA00022840"/>
    </source>
</evidence>
<protein>
    <submittedName>
        <fullName evidence="8">Putative lactose ABC transporter, ATP-binding protein LacK</fullName>
    </submittedName>
</protein>
<dbReference type="GO" id="GO:0140359">
    <property type="term" value="F:ABC-type transporter activity"/>
    <property type="evidence" value="ECO:0007669"/>
    <property type="project" value="InterPro"/>
</dbReference>